<dbReference type="InterPro" id="IPR042201">
    <property type="entry name" value="FH2_Formin_sf"/>
</dbReference>
<feature type="region of interest" description="Disordered" evidence="1">
    <location>
        <begin position="155"/>
        <end position="174"/>
    </location>
</feature>
<name>A0A4U1EBX2_MONMO</name>
<gene>
    <name evidence="2" type="ORF">EI555_001320</name>
</gene>
<dbReference type="GO" id="GO:0005884">
    <property type="term" value="C:actin filament"/>
    <property type="evidence" value="ECO:0007669"/>
    <property type="project" value="TreeGrafter"/>
</dbReference>
<proteinExistence type="predicted"/>
<organism evidence="2 3">
    <name type="scientific">Monodon monoceros</name>
    <name type="common">Narwhal</name>
    <name type="synonym">Ceratodon monodon</name>
    <dbReference type="NCBI Taxonomy" id="40151"/>
    <lineage>
        <taxon>Eukaryota</taxon>
        <taxon>Metazoa</taxon>
        <taxon>Chordata</taxon>
        <taxon>Craniata</taxon>
        <taxon>Vertebrata</taxon>
        <taxon>Euteleostomi</taxon>
        <taxon>Mammalia</taxon>
        <taxon>Eutheria</taxon>
        <taxon>Laurasiatheria</taxon>
        <taxon>Artiodactyla</taxon>
        <taxon>Whippomorpha</taxon>
        <taxon>Cetacea</taxon>
        <taxon>Odontoceti</taxon>
        <taxon>Monodontidae</taxon>
        <taxon>Monodon</taxon>
    </lineage>
</organism>
<dbReference type="InterPro" id="IPR051412">
    <property type="entry name" value="Formin_Homology_Diaphanous_sf"/>
</dbReference>
<comment type="caution">
    <text evidence="2">The sequence shown here is derived from an EMBL/GenBank/DDBJ whole genome shotgun (WGS) entry which is preliminary data.</text>
</comment>
<protein>
    <submittedName>
        <fullName evidence="2">Uncharacterized protein</fullName>
    </submittedName>
</protein>
<dbReference type="PANTHER" id="PTHR45691">
    <property type="entry name" value="PROTEIN DIAPHANOUS"/>
    <property type="match status" value="1"/>
</dbReference>
<dbReference type="Gene3D" id="1.20.58.2220">
    <property type="entry name" value="Formin, FH2 domain"/>
    <property type="match status" value="1"/>
</dbReference>
<dbReference type="Proteomes" id="UP000308365">
    <property type="component" value="Unassembled WGS sequence"/>
</dbReference>
<accession>A0A4U1EBX2</accession>
<feature type="non-terminal residue" evidence="2">
    <location>
        <position position="1"/>
    </location>
</feature>
<reference evidence="3" key="1">
    <citation type="journal article" date="2019" name="IScience">
        <title>Narwhal Genome Reveals Long-Term Low Genetic Diversity despite Current Large Abundance Size.</title>
        <authorList>
            <person name="Westbury M.V."/>
            <person name="Petersen B."/>
            <person name="Garde E."/>
            <person name="Heide-Jorgensen M.P."/>
            <person name="Lorenzen E.D."/>
        </authorList>
    </citation>
    <scope>NUCLEOTIDE SEQUENCE [LARGE SCALE GENOMIC DNA]</scope>
</reference>
<dbReference type="PANTHER" id="PTHR45691:SF1">
    <property type="entry name" value="FH2 DOMAIN-CONTAINING PROTEIN 1-RELATED"/>
    <property type="match status" value="1"/>
</dbReference>
<dbReference type="GO" id="GO:0030041">
    <property type="term" value="P:actin filament polymerization"/>
    <property type="evidence" value="ECO:0007669"/>
    <property type="project" value="TreeGrafter"/>
</dbReference>
<dbReference type="EMBL" id="RWIC01004088">
    <property type="protein sequence ID" value="TKC33393.1"/>
    <property type="molecule type" value="Genomic_DNA"/>
</dbReference>
<dbReference type="AlphaFoldDB" id="A0A4U1EBX2"/>
<dbReference type="SUPFAM" id="SSF101447">
    <property type="entry name" value="Formin homology 2 domain (FH2 domain)"/>
    <property type="match status" value="1"/>
</dbReference>
<evidence type="ECO:0000313" key="2">
    <source>
        <dbReference type="EMBL" id="TKC33393.1"/>
    </source>
</evidence>
<sequence length="217" mass="24635">RPDKDALGLAARGLPGDSDGRGALRVFRAAEPVALWTQESVFKQLFAQKLRLLFGRCGARGHLWIASVVRQQIKRAGWKHLGSFHCWRECQGLPPTSHLNGYSHLGKKKRIRSFFWKTIPEEQVRGKTNIWTLAAREQHHYQIDTKSIEELFGQQENTTKSSPSGRGGPLNSSFREGREELSFHKCCEVAFVLRISELSVGHCGTDSREPKRKAIFR</sequence>
<evidence type="ECO:0000313" key="3">
    <source>
        <dbReference type="Proteomes" id="UP000308365"/>
    </source>
</evidence>
<evidence type="ECO:0000256" key="1">
    <source>
        <dbReference type="SAM" id="MobiDB-lite"/>
    </source>
</evidence>